<reference evidence="3" key="1">
    <citation type="submission" date="2016-11" db="UniProtKB">
        <authorList>
            <consortium name="WormBaseParasite"/>
        </authorList>
    </citation>
    <scope>IDENTIFICATION</scope>
</reference>
<dbReference type="WBParaSite" id="Csp11.Scaffold629.g7608.t1">
    <property type="protein sequence ID" value="Csp11.Scaffold629.g7608.t1"/>
    <property type="gene ID" value="Csp11.Scaffold629.g7608"/>
</dbReference>
<keyword evidence="2" id="KW-1185">Reference proteome</keyword>
<name>A0A1I7UBA8_9PELO</name>
<dbReference type="Proteomes" id="UP000095282">
    <property type="component" value="Unplaced"/>
</dbReference>
<feature type="coiled-coil region" evidence="1">
    <location>
        <begin position="7"/>
        <end position="45"/>
    </location>
</feature>
<evidence type="ECO:0000256" key="1">
    <source>
        <dbReference type="SAM" id="Coils"/>
    </source>
</evidence>
<keyword evidence="1" id="KW-0175">Coiled coil</keyword>
<proteinExistence type="predicted"/>
<dbReference type="AlphaFoldDB" id="A0A1I7UBA8"/>
<accession>A0A1I7UBA8</accession>
<protein>
    <submittedName>
        <fullName evidence="3">Cilia- and flagella-associated protein 157</fullName>
    </submittedName>
</protein>
<dbReference type="eggNOG" id="ENOG502TK6P">
    <property type="taxonomic scope" value="Eukaryota"/>
</dbReference>
<evidence type="ECO:0000313" key="3">
    <source>
        <dbReference type="WBParaSite" id="Csp11.Scaffold629.g7608.t1"/>
    </source>
</evidence>
<organism evidence="2 3">
    <name type="scientific">Caenorhabditis tropicalis</name>
    <dbReference type="NCBI Taxonomy" id="1561998"/>
    <lineage>
        <taxon>Eukaryota</taxon>
        <taxon>Metazoa</taxon>
        <taxon>Ecdysozoa</taxon>
        <taxon>Nematoda</taxon>
        <taxon>Chromadorea</taxon>
        <taxon>Rhabditida</taxon>
        <taxon>Rhabditina</taxon>
        <taxon>Rhabditomorpha</taxon>
        <taxon>Rhabditoidea</taxon>
        <taxon>Rhabditidae</taxon>
        <taxon>Peloderinae</taxon>
        <taxon>Caenorhabditis</taxon>
    </lineage>
</organism>
<evidence type="ECO:0000313" key="2">
    <source>
        <dbReference type="Proteomes" id="UP000095282"/>
    </source>
</evidence>
<sequence>MNRPARLEELIEENENLRRQLEELREENEARRLERMQELENIEREGQLEMARFRAHFQNLNDHFQAENTRAHLRSLIDLIQYLDSGKEHLQTVLVHLQNRNQVLAEFYLSEFKDKMRSLEFELDRFQRQLLESRNHREDLHRTLMSYTKDLTSVLEDLPKSQNYFDIRRISPRALETHITILNNIRQRGMRISHEYSGSQRNLQLHLPN</sequence>